<evidence type="ECO:0000313" key="2">
    <source>
        <dbReference type="EMBL" id="CAF4652010.1"/>
    </source>
</evidence>
<protein>
    <recommendedName>
        <fullName evidence="4">Transposase</fullName>
    </recommendedName>
</protein>
<comment type="caution">
    <text evidence="2">The sequence shown here is derived from an EMBL/GenBank/DDBJ whole genome shotgun (WGS) entry which is preliminary data.</text>
</comment>
<gene>
    <name evidence="2" type="ORF">TSG867_LOCUS30834</name>
</gene>
<organism evidence="2 3">
    <name type="scientific">Rotaria socialis</name>
    <dbReference type="NCBI Taxonomy" id="392032"/>
    <lineage>
        <taxon>Eukaryota</taxon>
        <taxon>Metazoa</taxon>
        <taxon>Spiralia</taxon>
        <taxon>Gnathifera</taxon>
        <taxon>Rotifera</taxon>
        <taxon>Eurotatoria</taxon>
        <taxon>Bdelloidea</taxon>
        <taxon>Philodinida</taxon>
        <taxon>Philodinidae</taxon>
        <taxon>Rotaria</taxon>
    </lineage>
</organism>
<dbReference type="Proteomes" id="UP000663862">
    <property type="component" value="Unassembled WGS sequence"/>
</dbReference>
<proteinExistence type="predicted"/>
<sequence>MITNKSQQKLQLSSTSRIAFRDALSDLPKSIPPDPNNIKISEKEKNLFKTSLTNWICLNIRSINIIEDEGLKSLIDLSIRIGYMHGPVSVSSLFPCRKTITKEIQKIGMAGRDEMKTVLIKAAKERRLSLSPDLWSDGYKQISYLGCVAQWLDDEWNLCSFDLFCLPYRKPNKSAANLIKVIEDGLELFGLKPFMFDIVWVSDRGSNFKKALAKFTVLHCIAHRLNNMLQHTFYQSQMNKVKQDAVFADYYASSMEDEDDYVSDNDTEDDISFSDDEALIDKRIKNRNNFYATSTRNTLNNTITQLPSDAKRVLVTIIQCKDLVKYIKKINLNQELEDRDAAVLVQSTIVRWLSLYNCLESVRKSLAPLGDLFEEKNLDKNRIDIISINLLDKIIEFLKPWTSVMQRVQSSKLPSIHTVTPSMLVISNSLDSKKDDSKQEKSISYFRQRAKQVIKEKISFDPIHLMGTFFNCKTRKMKHLSSKEREECLEYVKQEMLLVDVNDHVASPGAKRSVTTTASNSSSYMTEFYMNEEYDDDDDSNGTHSSSKAAAHLIEIDMYQKYGVDQTTSEPGEEVTEYNPLSFWK</sequence>
<evidence type="ECO:0000313" key="3">
    <source>
        <dbReference type="Proteomes" id="UP000663862"/>
    </source>
</evidence>
<reference evidence="2" key="1">
    <citation type="submission" date="2021-02" db="EMBL/GenBank/DDBJ databases">
        <authorList>
            <person name="Nowell W R."/>
        </authorList>
    </citation>
    <scope>NUCLEOTIDE SEQUENCE</scope>
</reference>
<evidence type="ECO:0000256" key="1">
    <source>
        <dbReference type="SAM" id="MobiDB-lite"/>
    </source>
</evidence>
<accession>A0A821FRG4</accession>
<dbReference type="GO" id="GO:0006357">
    <property type="term" value="P:regulation of transcription by RNA polymerase II"/>
    <property type="evidence" value="ECO:0007669"/>
    <property type="project" value="TreeGrafter"/>
</dbReference>
<evidence type="ECO:0008006" key="4">
    <source>
        <dbReference type="Google" id="ProtNLM"/>
    </source>
</evidence>
<dbReference type="InterPro" id="IPR012337">
    <property type="entry name" value="RNaseH-like_sf"/>
</dbReference>
<dbReference type="PANTHER" id="PTHR46169:SF29">
    <property type="entry name" value="DNA REPLICATION-RELATED ELEMENT FACTOR, ISOFORM A"/>
    <property type="match status" value="1"/>
</dbReference>
<dbReference type="EMBL" id="CAJOBQ010005213">
    <property type="protein sequence ID" value="CAF4652010.1"/>
    <property type="molecule type" value="Genomic_DNA"/>
</dbReference>
<dbReference type="PANTHER" id="PTHR46169">
    <property type="entry name" value="DNA REPLICATION-RELATED ELEMENT FACTOR, ISOFORM A"/>
    <property type="match status" value="1"/>
</dbReference>
<dbReference type="InterPro" id="IPR052717">
    <property type="entry name" value="Vacuolar_transposase_reg"/>
</dbReference>
<feature type="region of interest" description="Disordered" evidence="1">
    <location>
        <begin position="565"/>
        <end position="585"/>
    </location>
</feature>
<dbReference type="SUPFAM" id="SSF53098">
    <property type="entry name" value="Ribonuclease H-like"/>
    <property type="match status" value="1"/>
</dbReference>
<name>A0A821FRG4_9BILA</name>
<dbReference type="SUPFAM" id="SSF140996">
    <property type="entry name" value="Hermes dimerisation domain"/>
    <property type="match status" value="1"/>
</dbReference>
<dbReference type="AlphaFoldDB" id="A0A821FRG4"/>
<dbReference type="Gene3D" id="1.10.10.1070">
    <property type="entry name" value="Zinc finger, BED domain-containing"/>
    <property type="match status" value="1"/>
</dbReference>
<dbReference type="GO" id="GO:0005634">
    <property type="term" value="C:nucleus"/>
    <property type="evidence" value="ECO:0007669"/>
    <property type="project" value="TreeGrafter"/>
</dbReference>